<comment type="subcellular location">
    <subcellularLocation>
        <location evidence="1">Cell projection</location>
        <location evidence="1">Cilium</location>
    </subcellularLocation>
    <subcellularLocation>
        <location evidence="2">Cytoplasm</location>
    </subcellularLocation>
</comment>
<dbReference type="InterPro" id="IPR013783">
    <property type="entry name" value="Ig-like_fold"/>
</dbReference>
<dbReference type="InterPro" id="IPR018391">
    <property type="entry name" value="PQQ_b-propeller_rpt"/>
</dbReference>
<reference evidence="10" key="1">
    <citation type="submission" date="2021-04" db="EMBL/GenBank/DDBJ databases">
        <title>Genome based classification of Actinospica acidithermotolerans sp. nov., an actinobacterium isolated from an Indonesian hot spring.</title>
        <authorList>
            <person name="Kusuma A.B."/>
            <person name="Putra K.E."/>
            <person name="Nafisah S."/>
            <person name="Loh J."/>
            <person name="Nouioui I."/>
            <person name="Goodfellow M."/>
        </authorList>
    </citation>
    <scope>NUCLEOTIDE SEQUENCE</scope>
    <source>
        <strain evidence="10">CSCA 57</strain>
    </source>
</reference>
<feature type="domain" description="Pyrrolo-quinoline quinone repeat" evidence="8">
    <location>
        <begin position="70"/>
        <end position="129"/>
    </location>
</feature>
<evidence type="ECO:0000256" key="7">
    <source>
        <dbReference type="SAM" id="SignalP"/>
    </source>
</evidence>
<evidence type="ECO:0000256" key="5">
    <source>
        <dbReference type="ARBA" id="ARBA00023273"/>
    </source>
</evidence>
<comment type="caution">
    <text evidence="10">The sequence shown here is derived from an EMBL/GenBank/DDBJ whole genome shotgun (WGS) entry which is preliminary data.</text>
</comment>
<dbReference type="SUPFAM" id="SSF50998">
    <property type="entry name" value="Quinoprotein alcohol dehydrogenase-like"/>
    <property type="match status" value="1"/>
</dbReference>
<evidence type="ECO:0000313" key="11">
    <source>
        <dbReference type="Proteomes" id="UP000675781"/>
    </source>
</evidence>
<dbReference type="PANTHER" id="PTHR45912:SF3">
    <property type="entry name" value="CILIA- AND FLAGELLA-ASSOCIATED PROTEIN 47"/>
    <property type="match status" value="1"/>
</dbReference>
<keyword evidence="5" id="KW-0966">Cell projection</keyword>
<gene>
    <name evidence="10" type="ORF">KDL01_03185</name>
</gene>
<accession>A0A941IKU5</accession>
<sequence length="1211" mass="120475">MPANSSRRGAVRVWALVLSLLVGVSAGAVVSAAPARADVDTVSNDNQRTGWDQNEPALSSGSVTGSDFGQLFSTALDGQIYAQPLVVGSTVIVGTEENYVYGLNSETGAILWSTYLGPSWPASTIGCGDLVPDIGITSTPVYDPSSGYVYLTAKVNNGTSASLPHYYLYALNAATGAVRPGWPVTIGGSPSNDPTNTFDTEDQLQRPGLLLQNGSIYLAFGGHCDYQPYRGYVVGVNIGTQVQHMWTTEAGANASGAGVWLSGGGIVSDGAGGMFIATGNGVTPPVGPGTSPPTTLSESVVHLAVAADGTISASDFFAPANAATLDANDQDVASGGPVALPDAEFGTTADPHLMVEIGKDGRLFLLNRDSLGGRAQGAGGTDAVVGETTLAGVWGHPAVWGGDGGYVYVDEAYSHLVALGYGLTGTGQPALHVAGNSAESFGYTSGSPVVTSNGTTSGSALVWVVQASGPNGSNGELMVYNAVPSNGVMTLLRSWPLGTVSKFSVPATNNGRIYVGTRDGNLIAFGAPTTQPLQGSGAAFGSVAVDSTSSANVTLTAARTVTVSAATTSAPFGVGATTTPALPVTLTAGQTLTVPVTYSPTAWGASTGTLSLTTDQGTVNFGLSGTGTQGGLAATPASQDWGSMAVGSSETLTVGVTNTGTTTETITGVTGPSAPFTASGLPAVGSTIAPGVSETMSVTYAPTAVENDSSSIVLTSDQGSVTIPLTGVGIQADPQVTINPTSLSFGNVAIGQVATQTFTVANTGNVNLTVTKAAPAAAPFGAVNPIPENQELAPGESYTVSVTFTPTALTSYSGVYEVSTNTGQGAMSITLTGTGVGSQYASTGPTRILDTRYGLGAPKAKVAVGSYVALKIAGNGSIPASVAAVALNVTATDTVGNGYVSVEPDGTGAATSNLNYLAGQTKANTVIAPVAADGKVDLYVVGSSGGSADLIADVSGYFAGGVGSGYTPVTPARILDTRHGTGAPAKQVAGNSGLSVGIAGADSIPSGVTAVALHVTVTDAAANGWIAAEPDGAGTPTTSILNYLKGQTVSNTVIVPVAADGKIELYNGGGSGAVDLIGDVAGYYSAASKGTYVPVTPYRAWDSRKSGTALVSNGTTTYALGATQTQLGIPSGATIAANITVADTTANGYVTAFAAGSALPGVSNLNYLTGQTVAGLSIVATSGAQQKLSVYNQSTGHGDVILDVFGYFTTG</sequence>
<dbReference type="GO" id="GO:0005737">
    <property type="term" value="C:cytoplasm"/>
    <property type="evidence" value="ECO:0007669"/>
    <property type="project" value="UniProtKB-SubCell"/>
</dbReference>
<dbReference type="InterPro" id="IPR053879">
    <property type="entry name" value="HYDIN_VesB_CFA65-like_Ig"/>
</dbReference>
<organism evidence="10 11">
    <name type="scientific">Actinospica durhamensis</name>
    <dbReference type="NCBI Taxonomy" id="1508375"/>
    <lineage>
        <taxon>Bacteria</taxon>
        <taxon>Bacillati</taxon>
        <taxon>Actinomycetota</taxon>
        <taxon>Actinomycetes</taxon>
        <taxon>Catenulisporales</taxon>
        <taxon>Actinospicaceae</taxon>
        <taxon>Actinospica</taxon>
    </lineage>
</organism>
<keyword evidence="3" id="KW-0963">Cytoplasm</keyword>
<evidence type="ECO:0000256" key="6">
    <source>
        <dbReference type="SAM" id="MobiDB-lite"/>
    </source>
</evidence>
<evidence type="ECO:0000313" key="10">
    <source>
        <dbReference type="EMBL" id="MBR7832245.1"/>
    </source>
</evidence>
<dbReference type="GO" id="GO:0005975">
    <property type="term" value="P:carbohydrate metabolic process"/>
    <property type="evidence" value="ECO:0007669"/>
    <property type="project" value="UniProtKB-ARBA"/>
</dbReference>
<dbReference type="PANTHER" id="PTHR45912">
    <property type="entry name" value="CILIA- AND FLAGELLA-ASSOCIATED PROTEIN 47"/>
    <property type="match status" value="1"/>
</dbReference>
<evidence type="ECO:0000256" key="2">
    <source>
        <dbReference type="ARBA" id="ARBA00004496"/>
    </source>
</evidence>
<dbReference type="Pfam" id="PF22544">
    <property type="entry name" value="HYDIN_VesB_CFA65-like_Ig"/>
    <property type="match status" value="2"/>
</dbReference>
<dbReference type="InterPro" id="IPR002372">
    <property type="entry name" value="PQQ_rpt_dom"/>
</dbReference>
<evidence type="ECO:0000259" key="9">
    <source>
        <dbReference type="Pfam" id="PF22544"/>
    </source>
</evidence>
<dbReference type="NCBIfam" id="NF012200">
    <property type="entry name" value="choice_anch_D"/>
    <property type="match status" value="3"/>
</dbReference>
<dbReference type="SMART" id="SM00564">
    <property type="entry name" value="PQQ"/>
    <property type="match status" value="3"/>
</dbReference>
<name>A0A941IKU5_9ACTN</name>
<proteinExistence type="predicted"/>
<dbReference type="InterPro" id="IPR011047">
    <property type="entry name" value="Quinoprotein_ADH-like_sf"/>
</dbReference>
<feature type="domain" description="HYDIN/VesB/CFA65-like Ig-like" evidence="9">
    <location>
        <begin position="734"/>
        <end position="833"/>
    </location>
</feature>
<feature type="domain" description="HYDIN/VesB/CFA65-like Ig-like" evidence="9">
    <location>
        <begin position="636"/>
        <end position="720"/>
    </location>
</feature>
<keyword evidence="4" id="KW-0969">Cilium</keyword>
<dbReference type="RefSeq" id="WP_212526781.1">
    <property type="nucleotide sequence ID" value="NZ_JAGSOG010000008.1"/>
</dbReference>
<dbReference type="AlphaFoldDB" id="A0A941IKU5"/>
<feature type="signal peptide" evidence="7">
    <location>
        <begin position="1"/>
        <end position="28"/>
    </location>
</feature>
<protein>
    <submittedName>
        <fullName evidence="10">Choice-of-anchor D domain-containing protein</fullName>
    </submittedName>
</protein>
<dbReference type="Proteomes" id="UP000675781">
    <property type="component" value="Unassembled WGS sequence"/>
</dbReference>
<dbReference type="Gene3D" id="2.130.10.10">
    <property type="entry name" value="YVTN repeat-like/Quinoprotein amine dehydrogenase"/>
    <property type="match status" value="1"/>
</dbReference>
<feature type="region of interest" description="Disordered" evidence="6">
    <location>
        <begin position="41"/>
        <end position="60"/>
    </location>
</feature>
<dbReference type="InterPro" id="IPR015943">
    <property type="entry name" value="WD40/YVTN_repeat-like_dom_sf"/>
</dbReference>
<keyword evidence="11" id="KW-1185">Reference proteome</keyword>
<feature type="chain" id="PRO_5039718894" evidence="7">
    <location>
        <begin position="29"/>
        <end position="1211"/>
    </location>
</feature>
<evidence type="ECO:0000256" key="3">
    <source>
        <dbReference type="ARBA" id="ARBA00022490"/>
    </source>
</evidence>
<keyword evidence="7" id="KW-0732">Signal</keyword>
<dbReference type="Pfam" id="PF13360">
    <property type="entry name" value="PQQ_2"/>
    <property type="match status" value="1"/>
</dbReference>
<dbReference type="Gene3D" id="2.60.40.10">
    <property type="entry name" value="Immunoglobulins"/>
    <property type="match status" value="3"/>
</dbReference>
<evidence type="ECO:0000256" key="1">
    <source>
        <dbReference type="ARBA" id="ARBA00004138"/>
    </source>
</evidence>
<dbReference type="EMBL" id="JAGSOG010000008">
    <property type="protein sequence ID" value="MBR7832245.1"/>
    <property type="molecule type" value="Genomic_DNA"/>
</dbReference>
<evidence type="ECO:0000259" key="8">
    <source>
        <dbReference type="Pfam" id="PF13360"/>
    </source>
</evidence>
<evidence type="ECO:0000256" key="4">
    <source>
        <dbReference type="ARBA" id="ARBA00023069"/>
    </source>
</evidence>